<evidence type="ECO:0000256" key="2">
    <source>
        <dbReference type="SAM" id="MobiDB-lite"/>
    </source>
</evidence>
<feature type="region of interest" description="Disordered" evidence="2">
    <location>
        <begin position="1"/>
        <end position="35"/>
    </location>
</feature>
<proteinExistence type="predicted"/>
<organism evidence="3 4">
    <name type="scientific">Coprinellus micaceus</name>
    <name type="common">Glistening ink-cap mushroom</name>
    <name type="synonym">Coprinus micaceus</name>
    <dbReference type="NCBI Taxonomy" id="71717"/>
    <lineage>
        <taxon>Eukaryota</taxon>
        <taxon>Fungi</taxon>
        <taxon>Dikarya</taxon>
        <taxon>Basidiomycota</taxon>
        <taxon>Agaricomycotina</taxon>
        <taxon>Agaricomycetes</taxon>
        <taxon>Agaricomycetidae</taxon>
        <taxon>Agaricales</taxon>
        <taxon>Agaricineae</taxon>
        <taxon>Psathyrellaceae</taxon>
        <taxon>Coprinellus</taxon>
    </lineage>
</organism>
<feature type="coiled-coil region" evidence="1">
    <location>
        <begin position="72"/>
        <end position="134"/>
    </location>
</feature>
<accession>A0A4Y7T714</accession>
<name>A0A4Y7T714_COPMI</name>
<feature type="region of interest" description="Disordered" evidence="2">
    <location>
        <begin position="207"/>
        <end position="234"/>
    </location>
</feature>
<feature type="compositionally biased region" description="Basic and acidic residues" evidence="2">
    <location>
        <begin position="225"/>
        <end position="234"/>
    </location>
</feature>
<dbReference type="AlphaFoldDB" id="A0A4Y7T714"/>
<reference evidence="3 4" key="1">
    <citation type="journal article" date="2019" name="Nat. Ecol. Evol.">
        <title>Megaphylogeny resolves global patterns of mushroom evolution.</title>
        <authorList>
            <person name="Varga T."/>
            <person name="Krizsan K."/>
            <person name="Foldi C."/>
            <person name="Dima B."/>
            <person name="Sanchez-Garcia M."/>
            <person name="Sanchez-Ramirez S."/>
            <person name="Szollosi G.J."/>
            <person name="Szarkandi J.G."/>
            <person name="Papp V."/>
            <person name="Albert L."/>
            <person name="Andreopoulos W."/>
            <person name="Angelini C."/>
            <person name="Antonin V."/>
            <person name="Barry K.W."/>
            <person name="Bougher N.L."/>
            <person name="Buchanan P."/>
            <person name="Buyck B."/>
            <person name="Bense V."/>
            <person name="Catcheside P."/>
            <person name="Chovatia M."/>
            <person name="Cooper J."/>
            <person name="Damon W."/>
            <person name="Desjardin D."/>
            <person name="Finy P."/>
            <person name="Geml J."/>
            <person name="Haridas S."/>
            <person name="Hughes K."/>
            <person name="Justo A."/>
            <person name="Karasinski D."/>
            <person name="Kautmanova I."/>
            <person name="Kiss B."/>
            <person name="Kocsube S."/>
            <person name="Kotiranta H."/>
            <person name="LaButti K.M."/>
            <person name="Lechner B.E."/>
            <person name="Liimatainen K."/>
            <person name="Lipzen A."/>
            <person name="Lukacs Z."/>
            <person name="Mihaltcheva S."/>
            <person name="Morgado L.N."/>
            <person name="Niskanen T."/>
            <person name="Noordeloos M.E."/>
            <person name="Ohm R.A."/>
            <person name="Ortiz-Santana B."/>
            <person name="Ovrebo C."/>
            <person name="Racz N."/>
            <person name="Riley R."/>
            <person name="Savchenko A."/>
            <person name="Shiryaev A."/>
            <person name="Soop K."/>
            <person name="Spirin V."/>
            <person name="Szebenyi C."/>
            <person name="Tomsovsky M."/>
            <person name="Tulloss R.E."/>
            <person name="Uehling J."/>
            <person name="Grigoriev I.V."/>
            <person name="Vagvolgyi C."/>
            <person name="Papp T."/>
            <person name="Martin F.M."/>
            <person name="Miettinen O."/>
            <person name="Hibbett D.S."/>
            <person name="Nagy L.G."/>
        </authorList>
    </citation>
    <scope>NUCLEOTIDE SEQUENCE [LARGE SCALE GENOMIC DNA]</scope>
    <source>
        <strain evidence="3 4">FP101781</strain>
    </source>
</reference>
<sequence length="234" mass="25799">MPKIASSRNESPGRGRGVHHPLGLQERLAPNGENTDAKAIAADARAARRLKREVERDGLVESEDATSYWVALQAETATARQLKEANEKLEKKLAKAKRAMAQLQLTVNQSAIKISAYEEMLQAKETELNGTKELLGVAEARADRSHREKMAYWEELSSSLRMVEILQNALSVVPGPCFVYTRLHLGTIRAVTLALRCAHLQVTSSMMSKPSAQGSENEAGLNDALVRERGSNRR</sequence>
<evidence type="ECO:0000256" key="1">
    <source>
        <dbReference type="SAM" id="Coils"/>
    </source>
</evidence>
<keyword evidence="4" id="KW-1185">Reference proteome</keyword>
<evidence type="ECO:0000313" key="3">
    <source>
        <dbReference type="EMBL" id="TEB29738.1"/>
    </source>
</evidence>
<protein>
    <submittedName>
        <fullName evidence="3">Uncharacterized protein</fullName>
    </submittedName>
</protein>
<gene>
    <name evidence="3" type="ORF">FA13DRAFT_1710960</name>
</gene>
<feature type="compositionally biased region" description="Polar residues" evidence="2">
    <location>
        <begin position="207"/>
        <end position="216"/>
    </location>
</feature>
<evidence type="ECO:0000313" key="4">
    <source>
        <dbReference type="Proteomes" id="UP000298030"/>
    </source>
</evidence>
<feature type="compositionally biased region" description="Polar residues" evidence="2">
    <location>
        <begin position="1"/>
        <end position="10"/>
    </location>
</feature>
<dbReference type="EMBL" id="QPFP01000026">
    <property type="protein sequence ID" value="TEB29738.1"/>
    <property type="molecule type" value="Genomic_DNA"/>
</dbReference>
<comment type="caution">
    <text evidence="3">The sequence shown here is derived from an EMBL/GenBank/DDBJ whole genome shotgun (WGS) entry which is preliminary data.</text>
</comment>
<dbReference type="Proteomes" id="UP000298030">
    <property type="component" value="Unassembled WGS sequence"/>
</dbReference>
<keyword evidence="1" id="KW-0175">Coiled coil</keyword>